<dbReference type="Pfam" id="PF13622">
    <property type="entry name" value="4HBT_3"/>
    <property type="match status" value="1"/>
</dbReference>
<accession>A0A7Z0KBQ4</accession>
<evidence type="ECO:0000259" key="1">
    <source>
        <dbReference type="Pfam" id="PF13622"/>
    </source>
</evidence>
<dbReference type="Pfam" id="PF20789">
    <property type="entry name" value="4HBT_3C"/>
    <property type="match status" value="1"/>
</dbReference>
<dbReference type="InterPro" id="IPR049449">
    <property type="entry name" value="TesB_ACOT8-like_N"/>
</dbReference>
<dbReference type="SUPFAM" id="SSF54637">
    <property type="entry name" value="Thioesterase/thiol ester dehydrase-isomerase"/>
    <property type="match status" value="1"/>
</dbReference>
<evidence type="ECO:0000313" key="4">
    <source>
        <dbReference type="Proteomes" id="UP000535437"/>
    </source>
</evidence>
<protein>
    <recommendedName>
        <fullName evidence="5">Thioesterase-like superfamily protein</fullName>
    </recommendedName>
</protein>
<dbReference type="Proteomes" id="UP000535437">
    <property type="component" value="Unassembled WGS sequence"/>
</dbReference>
<keyword evidence="4" id="KW-1185">Reference proteome</keyword>
<dbReference type="EMBL" id="JACCFY010000001">
    <property type="protein sequence ID" value="NYJ79520.1"/>
    <property type="molecule type" value="Genomic_DNA"/>
</dbReference>
<feature type="domain" description="Acyl-CoA thioesterase-like N-terminal HotDog" evidence="1">
    <location>
        <begin position="38"/>
        <end position="119"/>
    </location>
</feature>
<reference evidence="3 4" key="1">
    <citation type="submission" date="2020-07" db="EMBL/GenBank/DDBJ databases">
        <title>Sequencing the genomes of 1000 actinobacteria strains.</title>
        <authorList>
            <person name="Klenk H.-P."/>
        </authorList>
    </citation>
    <scope>NUCLEOTIDE SEQUENCE [LARGE SCALE GENOMIC DNA]</scope>
    <source>
        <strain evidence="3 4">DSM 15475</strain>
    </source>
</reference>
<dbReference type="InterPro" id="IPR042171">
    <property type="entry name" value="Acyl-CoA_hotdog"/>
</dbReference>
<dbReference type="Gene3D" id="2.40.160.210">
    <property type="entry name" value="Acyl-CoA thioesterase, double hotdog domain"/>
    <property type="match status" value="1"/>
</dbReference>
<evidence type="ECO:0008006" key="5">
    <source>
        <dbReference type="Google" id="ProtNLM"/>
    </source>
</evidence>
<dbReference type="AlphaFoldDB" id="A0A7Z0KBQ4"/>
<evidence type="ECO:0000259" key="2">
    <source>
        <dbReference type="Pfam" id="PF20789"/>
    </source>
</evidence>
<gene>
    <name evidence="3" type="ORF">HNR09_002931</name>
</gene>
<comment type="caution">
    <text evidence="3">The sequence shown here is derived from an EMBL/GenBank/DDBJ whole genome shotgun (WGS) entry which is preliminary data.</text>
</comment>
<sequence length="274" mass="29591">MTAQSGTEARATPELAMGDFFYEPLGDGRFRSTVHAQGAWNPHEQHMAPATGLLTHALESFQPREDLRLARLSLDIHGIIHAGEVEVTTRMIRPGRTIELVEAEMTAQGRTAVVARGWRLQTADTTAVAAVEDASIGTPDGLPGGDGMSVWPGGYIRSLEIRVGEEHRPGRGITWLRNPYEMVAGHATGSLVRLLGMVDTANGVAPRVSPGPDSWMFPNVDLQIHLHRAPVGEWLGMQTCQTFGEDGIGLTSSVLHDIAGPFGRAEQILTVRPL</sequence>
<name>A0A7Z0KBQ4_9MICC</name>
<proteinExistence type="predicted"/>
<dbReference type="InterPro" id="IPR029069">
    <property type="entry name" value="HotDog_dom_sf"/>
</dbReference>
<feature type="domain" description="Acyl-CoA thioesterase-like C-terminal" evidence="2">
    <location>
        <begin position="145"/>
        <end position="271"/>
    </location>
</feature>
<organism evidence="3 4">
    <name type="scientific">Nesterenkonia xinjiangensis</name>
    <dbReference type="NCBI Taxonomy" id="225327"/>
    <lineage>
        <taxon>Bacteria</taxon>
        <taxon>Bacillati</taxon>
        <taxon>Actinomycetota</taxon>
        <taxon>Actinomycetes</taxon>
        <taxon>Micrococcales</taxon>
        <taxon>Micrococcaceae</taxon>
        <taxon>Nesterenkonia</taxon>
    </lineage>
</organism>
<evidence type="ECO:0000313" key="3">
    <source>
        <dbReference type="EMBL" id="NYJ79520.1"/>
    </source>
</evidence>
<dbReference type="InterPro" id="IPR049450">
    <property type="entry name" value="ACOT8-like_C"/>
</dbReference>